<keyword evidence="3" id="KW-1185">Reference proteome</keyword>
<evidence type="ECO:0000313" key="2">
    <source>
        <dbReference type="EMBL" id="TKD51618.1"/>
    </source>
</evidence>
<reference evidence="2 3" key="1">
    <citation type="submission" date="2019-04" db="EMBL/GenBank/DDBJ databases">
        <authorList>
            <person name="Yang Y."/>
            <person name="Wei D."/>
        </authorList>
    </citation>
    <scope>NUCLEOTIDE SEQUENCE [LARGE SCALE GENOMIC DNA]</scope>
    <source>
        <strain evidence="2 3">L-1-4w-11</strain>
    </source>
</reference>
<sequence>MKQAVPASDLLGERVGVSDDIAVLRRQYPRDGWRTHASFGQLADFWLGVHAALRHEGDEVSRVVDAFRERRIDAAAFRRAFVPRLNGFLQHLDQHHRIEDHAYFPKFRQLDPKLVAGFDLLEADHALIQERLVATVDHARKLLEATAAPGVDCRGAVDGYVGAAGTLIDLLQRHLDDEEDLVIPALLHHGERPLL</sequence>
<evidence type="ECO:0000313" key="3">
    <source>
        <dbReference type="Proteomes" id="UP000309138"/>
    </source>
</evidence>
<comment type="caution">
    <text evidence="2">The sequence shown here is derived from an EMBL/GenBank/DDBJ whole genome shotgun (WGS) entry which is preliminary data.</text>
</comment>
<dbReference type="CDD" id="cd12108">
    <property type="entry name" value="Hr-like"/>
    <property type="match status" value="1"/>
</dbReference>
<dbReference type="EMBL" id="SWKR01000002">
    <property type="protein sequence ID" value="TKD51618.1"/>
    <property type="molecule type" value="Genomic_DNA"/>
</dbReference>
<evidence type="ECO:0000259" key="1">
    <source>
        <dbReference type="Pfam" id="PF01814"/>
    </source>
</evidence>
<dbReference type="InterPro" id="IPR012312">
    <property type="entry name" value="Hemerythrin-like"/>
</dbReference>
<dbReference type="Gene3D" id="1.20.120.520">
    <property type="entry name" value="nmb1532 protein domain like"/>
    <property type="match status" value="1"/>
</dbReference>
<name>A0A4V5PUV3_9SPHN</name>
<organism evidence="2 3">
    <name type="scientific">Sphingomonas baiyangensis</name>
    <dbReference type="NCBI Taxonomy" id="2572576"/>
    <lineage>
        <taxon>Bacteria</taxon>
        <taxon>Pseudomonadati</taxon>
        <taxon>Pseudomonadota</taxon>
        <taxon>Alphaproteobacteria</taxon>
        <taxon>Sphingomonadales</taxon>
        <taxon>Sphingomonadaceae</taxon>
        <taxon>Sphingomonas</taxon>
    </lineage>
</organism>
<gene>
    <name evidence="2" type="ORF">FBR43_13285</name>
</gene>
<dbReference type="Pfam" id="PF01814">
    <property type="entry name" value="Hemerythrin"/>
    <property type="match status" value="1"/>
</dbReference>
<protein>
    <submittedName>
        <fullName evidence="2">Hemerythrin domain-containing protein</fullName>
    </submittedName>
</protein>
<proteinExistence type="predicted"/>
<accession>A0A4V5PUV3</accession>
<feature type="domain" description="Hemerythrin-like" evidence="1">
    <location>
        <begin position="43"/>
        <end position="186"/>
    </location>
</feature>
<dbReference type="Proteomes" id="UP000309138">
    <property type="component" value="Unassembled WGS sequence"/>
</dbReference>
<dbReference type="OrthoDB" id="6077989at2"/>
<dbReference type="RefSeq" id="WP_136943555.1">
    <property type="nucleotide sequence ID" value="NZ_SWKR01000002.1"/>
</dbReference>
<dbReference type="AlphaFoldDB" id="A0A4V5PUV3"/>